<accession>A0ABX2FTE7</accession>
<dbReference type="RefSeq" id="WP_173810458.1">
    <property type="nucleotide sequence ID" value="NZ_JABSNP010000011.1"/>
</dbReference>
<keyword evidence="3" id="KW-1185">Reference proteome</keyword>
<gene>
    <name evidence="2" type="ORF">HNP98_002583</name>
</gene>
<evidence type="ECO:0008006" key="4">
    <source>
        <dbReference type="Google" id="ProtNLM"/>
    </source>
</evidence>
<proteinExistence type="predicted"/>
<name>A0ABX2FTE7_9BACT</name>
<reference evidence="2 3" key="1">
    <citation type="submission" date="2020-05" db="EMBL/GenBank/DDBJ databases">
        <title>Genomic Encyclopedia of Type Strains, Phase IV (KMG-V): Genome sequencing to study the core and pangenomes of soil and plant-associated prokaryotes.</title>
        <authorList>
            <person name="Whitman W."/>
        </authorList>
    </citation>
    <scope>NUCLEOTIDE SEQUENCE [LARGE SCALE GENOMIC DNA]</scope>
    <source>
        <strain evidence="2 3">9A</strain>
    </source>
</reference>
<comment type="caution">
    <text evidence="2">The sequence shown here is derived from an EMBL/GenBank/DDBJ whole genome shotgun (WGS) entry which is preliminary data.</text>
</comment>
<feature type="transmembrane region" description="Helical" evidence="1">
    <location>
        <begin position="219"/>
        <end position="238"/>
    </location>
</feature>
<feature type="transmembrane region" description="Helical" evidence="1">
    <location>
        <begin position="187"/>
        <end position="207"/>
    </location>
</feature>
<protein>
    <recommendedName>
        <fullName evidence="4">PH domain-containing protein</fullName>
    </recommendedName>
</protein>
<feature type="transmembrane region" description="Helical" evidence="1">
    <location>
        <begin position="53"/>
        <end position="72"/>
    </location>
</feature>
<evidence type="ECO:0000313" key="2">
    <source>
        <dbReference type="EMBL" id="NRT19749.1"/>
    </source>
</evidence>
<dbReference type="Proteomes" id="UP000779507">
    <property type="component" value="Unassembled WGS sequence"/>
</dbReference>
<keyword evidence="1" id="KW-1133">Transmembrane helix</keyword>
<evidence type="ECO:0000313" key="3">
    <source>
        <dbReference type="Proteomes" id="UP000779507"/>
    </source>
</evidence>
<evidence type="ECO:0000256" key="1">
    <source>
        <dbReference type="SAM" id="Phobius"/>
    </source>
</evidence>
<feature type="transmembrane region" description="Helical" evidence="1">
    <location>
        <begin position="164"/>
        <end position="181"/>
    </location>
</feature>
<keyword evidence="1" id="KW-0472">Membrane</keyword>
<keyword evidence="1" id="KW-0812">Transmembrane</keyword>
<sequence length="240" mass="26077">MSTEQFALDKSRFGEVQKKILLKSAPLMVLALLAGGGINYFNNGGRQDQPNVLFVMLPLGLILLAVGMYRGVQRQKGLFLSYRLHVDEWGITREQATTPTIRLESTEIREIHKAADGSYAVKGGSINHTIFIPAQVENPAALEEIMGRFSPLLTPPPQAVATRALQLLPVATVVLLVLVYVSASKPVVAVSGTLLLGFMGYSLVATQRSKHVDGKTKKGIWLVLIVIASVVAVMYVKLRA</sequence>
<organism evidence="2 3">
    <name type="scientific">Hymenobacter caeli</name>
    <dbReference type="NCBI Taxonomy" id="2735894"/>
    <lineage>
        <taxon>Bacteria</taxon>
        <taxon>Pseudomonadati</taxon>
        <taxon>Bacteroidota</taxon>
        <taxon>Cytophagia</taxon>
        <taxon>Cytophagales</taxon>
        <taxon>Hymenobacteraceae</taxon>
        <taxon>Hymenobacter</taxon>
    </lineage>
</organism>
<dbReference type="EMBL" id="JABSNP010000011">
    <property type="protein sequence ID" value="NRT19749.1"/>
    <property type="molecule type" value="Genomic_DNA"/>
</dbReference>
<feature type="transmembrane region" description="Helical" evidence="1">
    <location>
        <begin position="20"/>
        <end position="41"/>
    </location>
</feature>